<dbReference type="Gene3D" id="2.160.20.70">
    <property type="match status" value="1"/>
</dbReference>
<dbReference type="SUPFAM" id="SSF63848">
    <property type="entry name" value="Cell-division inhibitor MinC, C-terminal domain"/>
    <property type="match status" value="1"/>
</dbReference>
<protein>
    <recommendedName>
        <fullName evidence="6">Probable septum site-determining protein MinC</fullName>
    </recommendedName>
</protein>
<dbReference type="Pfam" id="PF03775">
    <property type="entry name" value="MinC_C"/>
    <property type="match status" value="1"/>
</dbReference>
<dbReference type="InterPro" id="IPR055219">
    <property type="entry name" value="MinC_N_1"/>
</dbReference>
<keyword evidence="4 6" id="KW-0131">Cell cycle</keyword>
<dbReference type="EMBL" id="CP012600">
    <property type="protein sequence ID" value="ALC81851.1"/>
    <property type="molecule type" value="Genomic_DNA"/>
</dbReference>
<keyword evidence="10" id="KW-1185">Reference proteome</keyword>
<dbReference type="HAMAP" id="MF_00267">
    <property type="entry name" value="MinC"/>
    <property type="match status" value="1"/>
</dbReference>
<dbReference type="PANTHER" id="PTHR34108:SF1">
    <property type="entry name" value="SEPTUM SITE-DETERMINING PROTEIN MINC"/>
    <property type="match status" value="1"/>
</dbReference>
<dbReference type="InterPro" id="IPR036145">
    <property type="entry name" value="MinC_C_sf"/>
</dbReference>
<evidence type="ECO:0000259" key="8">
    <source>
        <dbReference type="Pfam" id="PF22642"/>
    </source>
</evidence>
<feature type="domain" description="Septum formation inhibitor MinC C-terminal" evidence="7">
    <location>
        <begin position="108"/>
        <end position="208"/>
    </location>
</feature>
<evidence type="ECO:0000256" key="3">
    <source>
        <dbReference type="ARBA" id="ARBA00023210"/>
    </source>
</evidence>
<dbReference type="NCBIfam" id="TIGR01222">
    <property type="entry name" value="minC"/>
    <property type="match status" value="1"/>
</dbReference>
<dbReference type="GO" id="GO:0000917">
    <property type="term" value="P:division septum assembly"/>
    <property type="evidence" value="ECO:0007669"/>
    <property type="project" value="UniProtKB-KW"/>
</dbReference>
<reference evidence="9 10" key="2">
    <citation type="journal article" date="2016" name="Int. J. Syst. Evol. Microbiol.">
        <title>Bacillus gobiensis sp. nov., isolated from a soil sample.</title>
        <authorList>
            <person name="Liu B."/>
            <person name="Liu G.H."/>
            <person name="Cetin S."/>
            <person name="Schumann P."/>
            <person name="Pan Z.Z."/>
            <person name="Chen Q.Q."/>
        </authorList>
    </citation>
    <scope>NUCLEOTIDE SEQUENCE [LARGE SCALE GENOMIC DNA]</scope>
    <source>
        <strain evidence="9 10">FJAT-4402</strain>
    </source>
</reference>
<evidence type="ECO:0000256" key="6">
    <source>
        <dbReference type="HAMAP-Rule" id="MF_00267"/>
    </source>
</evidence>
<accession>A0A0M5JGK4</accession>
<comment type="subunit">
    <text evidence="5 6">Interacts with MinD and FtsZ.</text>
</comment>
<name>A0A0M5JGK4_9BACI</name>
<dbReference type="GO" id="GO:1901891">
    <property type="term" value="P:regulation of cell septum assembly"/>
    <property type="evidence" value="ECO:0007669"/>
    <property type="project" value="InterPro"/>
</dbReference>
<reference evidence="10" key="1">
    <citation type="submission" date="2015-08" db="EMBL/GenBank/DDBJ databases">
        <title>Genome sequencing project for genomic taxonomy and phylogenomics of Bacillus-like bacteria.</title>
        <authorList>
            <person name="Liu B."/>
            <person name="Wang J."/>
            <person name="Zhu Y."/>
            <person name="Liu G."/>
            <person name="Chen Q."/>
            <person name="Chen Z."/>
            <person name="Lan J."/>
            <person name="Che J."/>
            <person name="Ge C."/>
            <person name="Shi H."/>
            <person name="Pan Z."/>
            <person name="Liu X."/>
        </authorList>
    </citation>
    <scope>NUCLEOTIDE SEQUENCE [LARGE SCALE GENOMIC DNA]</scope>
    <source>
        <strain evidence="10">FJAT-4402</strain>
    </source>
</reference>
<evidence type="ECO:0000256" key="1">
    <source>
        <dbReference type="ARBA" id="ARBA00006291"/>
    </source>
</evidence>
<feature type="domain" description="Septum site-determining protein MinC N-terminal" evidence="8">
    <location>
        <begin position="10"/>
        <end position="86"/>
    </location>
</feature>
<dbReference type="OrthoDB" id="9790810at2"/>
<dbReference type="AlphaFoldDB" id="A0A0M5JGK4"/>
<dbReference type="FunFam" id="2.160.20.70:FF:000003">
    <property type="entry name" value="Probable septum site-determining protein MinC"/>
    <property type="match status" value="1"/>
</dbReference>
<sequence>MKAQKQQYATIKGTKNGLTLHLNDSCSFQELLQSLQEMLSSEYYTDSKGQKINVHVELGNRFINEDQKAQICKIIAAREELSVYSIESNVISKIEAERILEESEVISVAKIVRSGQILQVEGDLLLIGDVNPGGTVRAGGNIFVLGALKGIAHAGYNGNRQAVIAASVMTPTQLRIGSILNRSPDHYQEGDKNDMECAYLDENEKMVIERLQQLAHLRPNLTRLEGGIKIG</sequence>
<dbReference type="Proteomes" id="UP000067625">
    <property type="component" value="Chromosome"/>
</dbReference>
<comment type="similarity">
    <text evidence="1 6">Belongs to the MinC family.</text>
</comment>
<keyword evidence="2 6" id="KW-0132">Cell division</keyword>
<dbReference type="RefSeq" id="WP_053603622.1">
    <property type="nucleotide sequence ID" value="NZ_CP012600.1"/>
</dbReference>
<evidence type="ECO:0000256" key="2">
    <source>
        <dbReference type="ARBA" id="ARBA00022618"/>
    </source>
</evidence>
<dbReference type="PANTHER" id="PTHR34108">
    <property type="entry name" value="SEPTUM SITE-DETERMINING PROTEIN MINC"/>
    <property type="match status" value="1"/>
</dbReference>
<dbReference type="InterPro" id="IPR005526">
    <property type="entry name" value="Septum_form_inhib_MinC_C"/>
</dbReference>
<comment type="function">
    <text evidence="6">Cell division inhibitor that blocks the formation of polar Z ring septums. Rapidly oscillates between the poles of the cell to destabilize FtsZ filaments that have formed before they mature into polar Z rings. Prevents FtsZ polymerization.</text>
</comment>
<dbReference type="Gene3D" id="3.30.160.540">
    <property type="match status" value="1"/>
</dbReference>
<evidence type="ECO:0000256" key="5">
    <source>
        <dbReference type="ARBA" id="ARBA00046874"/>
    </source>
</evidence>
<organism evidence="9 10">
    <name type="scientific">Bacillus gobiensis</name>
    <dbReference type="NCBI Taxonomy" id="1441095"/>
    <lineage>
        <taxon>Bacteria</taxon>
        <taxon>Bacillati</taxon>
        <taxon>Bacillota</taxon>
        <taxon>Bacilli</taxon>
        <taxon>Bacillales</taxon>
        <taxon>Bacillaceae</taxon>
        <taxon>Bacillus</taxon>
    </lineage>
</organism>
<evidence type="ECO:0000313" key="9">
    <source>
        <dbReference type="EMBL" id="ALC81851.1"/>
    </source>
</evidence>
<dbReference type="PATRIC" id="fig|1441095.3.peg.2139"/>
<keyword evidence="3 6" id="KW-0717">Septation</keyword>
<dbReference type="Pfam" id="PF22642">
    <property type="entry name" value="MinC_N_1"/>
    <property type="match status" value="1"/>
</dbReference>
<dbReference type="STRING" id="1441095.AM592_09725"/>
<evidence type="ECO:0000259" key="7">
    <source>
        <dbReference type="Pfam" id="PF03775"/>
    </source>
</evidence>
<gene>
    <name evidence="6 9" type="primary">minC</name>
    <name evidence="9" type="ORF">AM592_09725</name>
</gene>
<dbReference type="InterPro" id="IPR016098">
    <property type="entry name" value="CAP/MinC_C"/>
</dbReference>
<evidence type="ECO:0000256" key="4">
    <source>
        <dbReference type="ARBA" id="ARBA00023306"/>
    </source>
</evidence>
<proteinExistence type="inferred from homology"/>
<dbReference type="InterPro" id="IPR013033">
    <property type="entry name" value="MinC"/>
</dbReference>
<dbReference type="GO" id="GO:0000902">
    <property type="term" value="P:cell morphogenesis"/>
    <property type="evidence" value="ECO:0007669"/>
    <property type="project" value="InterPro"/>
</dbReference>
<evidence type="ECO:0000313" key="10">
    <source>
        <dbReference type="Proteomes" id="UP000067625"/>
    </source>
</evidence>